<dbReference type="Gene3D" id="3.20.20.30">
    <property type="entry name" value="Luciferase-like domain"/>
    <property type="match status" value="1"/>
</dbReference>
<dbReference type="InterPro" id="IPR036661">
    <property type="entry name" value="Luciferase-like_sf"/>
</dbReference>
<sequence length="349" mass="36708">MALSRSLPLSVLDVVPVVSGSTPAQAVRNTLDLARRAEELNYHRYWLAEHHGMPGIASSATSILIGQVGAATTSIRVGSGGIMLPNHAPLIIAEQFGTLGALFPGRVDLGIGRAPGTDSATAQALRRSSGPVSADDFPAQLAELVAFLGNSFPASHPLRTVTAVPHGETPPVWLLGSSGYSAQLAGYLGLPFAFAHHFSAVNTLPALALYRSAFRPAPGRERPYAMVAVAVICADTDETAQWLAGPTRLTMLRLRQGRPDVFPTPEQAAAYSWTPAERAAADGAASSHIVGSPDTVRASLDALIDATEADEIMIVTNVHPHDARIRSYELIAEFAGLPDLPAPREPLSA</sequence>
<accession>A0ABR5EZU5</accession>
<dbReference type="PANTHER" id="PTHR30137:SF6">
    <property type="entry name" value="LUCIFERASE-LIKE MONOOXYGENASE"/>
    <property type="match status" value="1"/>
</dbReference>
<evidence type="ECO:0000259" key="2">
    <source>
        <dbReference type="Pfam" id="PF00296"/>
    </source>
</evidence>
<gene>
    <name evidence="3" type="ORF">FrCorBMG51_21055</name>
</gene>
<dbReference type="PANTHER" id="PTHR30137">
    <property type="entry name" value="LUCIFERASE-LIKE MONOOXYGENASE"/>
    <property type="match status" value="1"/>
</dbReference>
<dbReference type="EMBL" id="JWIO01000048">
    <property type="protein sequence ID" value="KLL09975.1"/>
    <property type="molecule type" value="Genomic_DNA"/>
</dbReference>
<keyword evidence="4" id="KW-1185">Reference proteome</keyword>
<evidence type="ECO:0000313" key="4">
    <source>
        <dbReference type="Proteomes" id="UP000035425"/>
    </source>
</evidence>
<dbReference type="InterPro" id="IPR011251">
    <property type="entry name" value="Luciferase-like_dom"/>
</dbReference>
<dbReference type="NCBIfam" id="TIGR03558">
    <property type="entry name" value="oxido_grp_1"/>
    <property type="match status" value="1"/>
</dbReference>
<dbReference type="RefSeq" id="WP_047224742.1">
    <property type="nucleotide sequence ID" value="NZ_JWIO01000048.1"/>
</dbReference>
<proteinExistence type="predicted"/>
<comment type="similarity">
    <text evidence="1">To bacterial alkanal monooxygenase alpha and beta chains.</text>
</comment>
<feature type="domain" description="Luciferase-like" evidence="2">
    <location>
        <begin position="21"/>
        <end position="305"/>
    </location>
</feature>
<dbReference type="GO" id="GO:0004497">
    <property type="term" value="F:monooxygenase activity"/>
    <property type="evidence" value="ECO:0007669"/>
    <property type="project" value="UniProtKB-KW"/>
</dbReference>
<dbReference type="SUPFAM" id="SSF51679">
    <property type="entry name" value="Bacterial luciferase-like"/>
    <property type="match status" value="1"/>
</dbReference>
<dbReference type="Pfam" id="PF00296">
    <property type="entry name" value="Bac_luciferase"/>
    <property type="match status" value="1"/>
</dbReference>
<keyword evidence="3" id="KW-0560">Oxidoreductase</keyword>
<evidence type="ECO:0000256" key="1">
    <source>
        <dbReference type="ARBA" id="ARBA00007789"/>
    </source>
</evidence>
<dbReference type="InterPro" id="IPR050766">
    <property type="entry name" value="Bact_Lucif_Oxidored"/>
</dbReference>
<dbReference type="InterPro" id="IPR019949">
    <property type="entry name" value="CmoO-like"/>
</dbReference>
<reference evidence="3 4" key="1">
    <citation type="submission" date="2014-12" db="EMBL/GenBank/DDBJ databases">
        <title>Frankia sp. BMG5.1 draft genome.</title>
        <authorList>
            <person name="Gtari M."/>
            <person name="Ghodhbane-Gtari F."/>
            <person name="Nouioui I."/>
            <person name="Ktari A."/>
            <person name="Hezbri K."/>
            <person name="Mimouni W."/>
            <person name="Sbissi I."/>
            <person name="Ayari A."/>
            <person name="Yamanaka T."/>
            <person name="Normand P."/>
            <person name="Tisa L.S."/>
            <person name="Boudabous A."/>
        </authorList>
    </citation>
    <scope>NUCLEOTIDE SEQUENCE [LARGE SCALE GENOMIC DNA]</scope>
    <source>
        <strain evidence="3 4">BMG5.1</strain>
    </source>
</reference>
<evidence type="ECO:0000313" key="3">
    <source>
        <dbReference type="EMBL" id="KLL09975.1"/>
    </source>
</evidence>
<name>A0ABR5EZU5_9ACTN</name>
<protein>
    <submittedName>
        <fullName evidence="3">FMN-linked alkanal monooxygenase</fullName>
    </submittedName>
</protein>
<dbReference type="CDD" id="cd00347">
    <property type="entry name" value="Flavin_utilizing_monoxygenases"/>
    <property type="match status" value="1"/>
</dbReference>
<organism evidence="3 4">
    <name type="scientific">Protofrankia coriariae</name>
    <dbReference type="NCBI Taxonomy" id="1562887"/>
    <lineage>
        <taxon>Bacteria</taxon>
        <taxon>Bacillati</taxon>
        <taxon>Actinomycetota</taxon>
        <taxon>Actinomycetes</taxon>
        <taxon>Frankiales</taxon>
        <taxon>Frankiaceae</taxon>
        <taxon>Protofrankia</taxon>
    </lineage>
</organism>
<dbReference type="Proteomes" id="UP000035425">
    <property type="component" value="Unassembled WGS sequence"/>
</dbReference>
<keyword evidence="3" id="KW-0503">Monooxygenase</keyword>
<comment type="caution">
    <text evidence="3">The sequence shown here is derived from an EMBL/GenBank/DDBJ whole genome shotgun (WGS) entry which is preliminary data.</text>
</comment>